<dbReference type="FunCoup" id="A0A0V0QM03">
    <property type="interactions" value="101"/>
</dbReference>
<evidence type="ECO:0000313" key="12">
    <source>
        <dbReference type="EMBL" id="KRX03024.1"/>
    </source>
</evidence>
<dbReference type="OMA" id="YSHHAWC"/>
<gene>
    <name evidence="12" type="ORF">PPERSA_04819</name>
</gene>
<dbReference type="Gene3D" id="3.40.30.10">
    <property type="entry name" value="Glutaredoxin"/>
    <property type="match status" value="1"/>
</dbReference>
<evidence type="ECO:0000256" key="5">
    <source>
        <dbReference type="ARBA" id="ARBA00023002"/>
    </source>
</evidence>
<evidence type="ECO:0000313" key="13">
    <source>
        <dbReference type="Proteomes" id="UP000054937"/>
    </source>
</evidence>
<evidence type="ECO:0000259" key="11">
    <source>
        <dbReference type="PROSITE" id="PS51352"/>
    </source>
</evidence>
<dbReference type="SUPFAM" id="SSF52833">
    <property type="entry name" value="Thioredoxin-like"/>
    <property type="match status" value="1"/>
</dbReference>
<dbReference type="Pfam" id="PF00578">
    <property type="entry name" value="AhpC-TSA"/>
    <property type="match status" value="1"/>
</dbReference>
<evidence type="ECO:0000256" key="3">
    <source>
        <dbReference type="ARBA" id="ARBA00022559"/>
    </source>
</evidence>
<name>A0A0V0QM03_PSEPJ</name>
<dbReference type="InParanoid" id="A0A0V0QM03"/>
<feature type="active site" description="Cysteine sulfenic acid (-SOH) intermediate; for peroxidase activity" evidence="10">
    <location>
        <position position="48"/>
    </location>
</feature>
<keyword evidence="4 9" id="KW-0049">Antioxidant</keyword>
<keyword evidence="7 9" id="KW-0676">Redox-active center</keyword>
<comment type="function">
    <text evidence="9">Thiol-specific peroxidase that catalyzes the reduction of hydrogen peroxide and organic hydroperoxides to water and alcohols, respectively.</text>
</comment>
<dbReference type="GO" id="GO:0006979">
    <property type="term" value="P:response to oxidative stress"/>
    <property type="evidence" value="ECO:0007669"/>
    <property type="project" value="TreeGrafter"/>
</dbReference>
<dbReference type="Pfam" id="PF10417">
    <property type="entry name" value="1-cysPrx_C"/>
    <property type="match status" value="1"/>
</dbReference>
<dbReference type="InterPro" id="IPR050217">
    <property type="entry name" value="Peroxiredoxin"/>
</dbReference>
<evidence type="ECO:0000256" key="1">
    <source>
        <dbReference type="ARBA" id="ARBA00009796"/>
    </source>
</evidence>
<reference evidence="12 13" key="1">
    <citation type="journal article" date="2015" name="Sci. Rep.">
        <title>Genome of the facultative scuticociliatosis pathogen Pseudocohnilembus persalinus provides insight into its virulence through horizontal gene transfer.</title>
        <authorList>
            <person name="Xiong J."/>
            <person name="Wang G."/>
            <person name="Cheng J."/>
            <person name="Tian M."/>
            <person name="Pan X."/>
            <person name="Warren A."/>
            <person name="Jiang C."/>
            <person name="Yuan D."/>
            <person name="Miao W."/>
        </authorList>
    </citation>
    <scope>NUCLEOTIDE SEQUENCE [LARGE SCALE GENOMIC DNA]</scope>
    <source>
        <strain evidence="12">36N120E</strain>
    </source>
</reference>
<keyword evidence="5 9" id="KW-0560">Oxidoreductase</keyword>
<sequence length="198" mass="22393">MQAQINKQAPQFTCQAYVDGKFQKVSLSDYKGQYVVLFFYPFDFTFVCPTEICNFNDASDEFKKIGCQVLACSIDSHFVHMQWSNTPRKEGGLGPMKIPMLADVNKSIAEAYGCLIQDGDAQGAAYRATYIIDKEQKLRHLSIQDLPVGRNPDEYLRLVQAFQYTDENGEVCPAKWKPGSKTIKPSVEQSKEYFNSAN</sequence>
<dbReference type="PANTHER" id="PTHR10681:SF171">
    <property type="entry name" value="PEROXIREDOXIN 4"/>
    <property type="match status" value="1"/>
</dbReference>
<dbReference type="InterPro" id="IPR024706">
    <property type="entry name" value="Peroxiredoxin_AhpC-typ"/>
</dbReference>
<evidence type="ECO:0000256" key="9">
    <source>
        <dbReference type="PIRNR" id="PIRNR000239"/>
    </source>
</evidence>
<keyword evidence="6" id="KW-1015">Disulfide bond</keyword>
<evidence type="ECO:0000256" key="2">
    <source>
        <dbReference type="ARBA" id="ARBA00013017"/>
    </source>
</evidence>
<comment type="similarity">
    <text evidence="1">Belongs to the peroxiredoxin family. AhpC/Prx1 subfamily.</text>
</comment>
<dbReference type="PROSITE" id="PS51352">
    <property type="entry name" value="THIOREDOXIN_2"/>
    <property type="match status" value="1"/>
</dbReference>
<keyword evidence="3 9" id="KW-0575">Peroxidase</keyword>
<dbReference type="GO" id="GO:0045454">
    <property type="term" value="P:cell redox homeostasis"/>
    <property type="evidence" value="ECO:0007669"/>
    <property type="project" value="TreeGrafter"/>
</dbReference>
<organism evidence="12 13">
    <name type="scientific">Pseudocohnilembus persalinus</name>
    <name type="common">Ciliate</name>
    <dbReference type="NCBI Taxonomy" id="266149"/>
    <lineage>
        <taxon>Eukaryota</taxon>
        <taxon>Sar</taxon>
        <taxon>Alveolata</taxon>
        <taxon>Ciliophora</taxon>
        <taxon>Intramacronucleata</taxon>
        <taxon>Oligohymenophorea</taxon>
        <taxon>Scuticociliatia</taxon>
        <taxon>Philasterida</taxon>
        <taxon>Pseudocohnilembidae</taxon>
        <taxon>Pseudocohnilembus</taxon>
    </lineage>
</organism>
<dbReference type="CDD" id="cd03015">
    <property type="entry name" value="PRX_Typ2cys"/>
    <property type="match status" value="1"/>
</dbReference>
<dbReference type="OrthoDB" id="185659at2759"/>
<comment type="caution">
    <text evidence="12">The sequence shown here is derived from an EMBL/GenBank/DDBJ whole genome shotgun (WGS) entry which is preliminary data.</text>
</comment>
<dbReference type="InterPro" id="IPR000866">
    <property type="entry name" value="AhpC/TSA"/>
</dbReference>
<dbReference type="EC" id="1.11.1.24" evidence="2"/>
<dbReference type="GO" id="GO:0033554">
    <property type="term" value="P:cellular response to stress"/>
    <property type="evidence" value="ECO:0007669"/>
    <property type="project" value="TreeGrafter"/>
</dbReference>
<proteinExistence type="inferred from homology"/>
<evidence type="ECO:0000256" key="6">
    <source>
        <dbReference type="ARBA" id="ARBA00023157"/>
    </source>
</evidence>
<dbReference type="PIRSF" id="PIRSF000239">
    <property type="entry name" value="AHPC"/>
    <property type="match status" value="1"/>
</dbReference>
<dbReference type="GO" id="GO:0005829">
    <property type="term" value="C:cytosol"/>
    <property type="evidence" value="ECO:0007669"/>
    <property type="project" value="TreeGrafter"/>
</dbReference>
<dbReference type="GO" id="GO:0008379">
    <property type="term" value="F:thioredoxin peroxidase activity"/>
    <property type="evidence" value="ECO:0007669"/>
    <property type="project" value="TreeGrafter"/>
</dbReference>
<dbReference type="InterPro" id="IPR019479">
    <property type="entry name" value="Peroxiredoxin_C"/>
</dbReference>
<evidence type="ECO:0000256" key="7">
    <source>
        <dbReference type="ARBA" id="ARBA00023284"/>
    </source>
</evidence>
<dbReference type="InterPro" id="IPR036249">
    <property type="entry name" value="Thioredoxin-like_sf"/>
</dbReference>
<protein>
    <recommendedName>
        <fullName evidence="2">thioredoxin-dependent peroxiredoxin</fullName>
        <ecNumber evidence="2">1.11.1.24</ecNumber>
    </recommendedName>
</protein>
<evidence type="ECO:0000256" key="10">
    <source>
        <dbReference type="PIRSR" id="PIRSR000239-1"/>
    </source>
</evidence>
<dbReference type="FunFam" id="3.40.30.10:FF:000003">
    <property type="entry name" value="Peroxiredoxin 1"/>
    <property type="match status" value="1"/>
</dbReference>
<dbReference type="PANTHER" id="PTHR10681">
    <property type="entry name" value="THIOREDOXIN PEROXIDASE"/>
    <property type="match status" value="1"/>
</dbReference>
<dbReference type="AlphaFoldDB" id="A0A0V0QM03"/>
<feature type="domain" description="Thioredoxin" evidence="11">
    <location>
        <begin position="3"/>
        <end position="164"/>
    </location>
</feature>
<evidence type="ECO:0000256" key="4">
    <source>
        <dbReference type="ARBA" id="ARBA00022862"/>
    </source>
</evidence>
<dbReference type="InterPro" id="IPR013766">
    <property type="entry name" value="Thioredoxin_domain"/>
</dbReference>
<accession>A0A0V0QM03</accession>
<comment type="catalytic activity">
    <reaction evidence="8">
        <text>a hydroperoxide + [thioredoxin]-dithiol = an alcohol + [thioredoxin]-disulfide + H2O</text>
        <dbReference type="Rhea" id="RHEA:62620"/>
        <dbReference type="Rhea" id="RHEA-COMP:10698"/>
        <dbReference type="Rhea" id="RHEA-COMP:10700"/>
        <dbReference type="ChEBI" id="CHEBI:15377"/>
        <dbReference type="ChEBI" id="CHEBI:29950"/>
        <dbReference type="ChEBI" id="CHEBI:30879"/>
        <dbReference type="ChEBI" id="CHEBI:35924"/>
        <dbReference type="ChEBI" id="CHEBI:50058"/>
        <dbReference type="EC" id="1.11.1.24"/>
    </reaction>
</comment>
<dbReference type="EMBL" id="LDAU01000146">
    <property type="protein sequence ID" value="KRX03024.1"/>
    <property type="molecule type" value="Genomic_DNA"/>
</dbReference>
<dbReference type="Proteomes" id="UP000054937">
    <property type="component" value="Unassembled WGS sequence"/>
</dbReference>
<keyword evidence="13" id="KW-1185">Reference proteome</keyword>
<dbReference type="GO" id="GO:0042744">
    <property type="term" value="P:hydrogen peroxide catabolic process"/>
    <property type="evidence" value="ECO:0007669"/>
    <property type="project" value="TreeGrafter"/>
</dbReference>
<evidence type="ECO:0000256" key="8">
    <source>
        <dbReference type="ARBA" id="ARBA00049091"/>
    </source>
</evidence>